<organism evidence="1 2">
    <name type="scientific">Parabacteroides hominis</name>
    <dbReference type="NCBI Taxonomy" id="2763057"/>
    <lineage>
        <taxon>Bacteria</taxon>
        <taxon>Pseudomonadati</taxon>
        <taxon>Bacteroidota</taxon>
        <taxon>Bacteroidia</taxon>
        <taxon>Bacteroidales</taxon>
        <taxon>Tannerellaceae</taxon>
        <taxon>Parabacteroides</taxon>
    </lineage>
</organism>
<sequence>MKKYLLLMIVALTTSCRTYYSEQSNVLDFRKYTENGFVINPTASGMDFEPISMISVSFYSGEKIEKSLKNENGIINLYNKSAQTRFYCATPDRMLEKIVSECKNMGANGIINFNIKPIPEAKYQSWEVSGVAVKLK</sequence>
<evidence type="ECO:0000313" key="1">
    <source>
        <dbReference type="EMBL" id="MBC5632620.1"/>
    </source>
</evidence>
<evidence type="ECO:0008006" key="3">
    <source>
        <dbReference type="Google" id="ProtNLM"/>
    </source>
</evidence>
<dbReference type="EMBL" id="JACOOJ010000009">
    <property type="protein sequence ID" value="MBC5632620.1"/>
    <property type="molecule type" value="Genomic_DNA"/>
</dbReference>
<protein>
    <recommendedName>
        <fullName evidence="3">Lipoprotein</fullName>
    </recommendedName>
</protein>
<evidence type="ECO:0000313" key="2">
    <source>
        <dbReference type="Proteomes" id="UP000651475"/>
    </source>
</evidence>
<name>A0ABR7DMF3_9BACT</name>
<reference evidence="1 2" key="1">
    <citation type="submission" date="2020-08" db="EMBL/GenBank/DDBJ databases">
        <title>Genome public.</title>
        <authorList>
            <person name="Liu C."/>
            <person name="Sun Q."/>
        </authorList>
    </citation>
    <scope>NUCLEOTIDE SEQUENCE [LARGE SCALE GENOMIC DNA]</scope>
    <source>
        <strain evidence="1 2">NSJ-79</strain>
    </source>
</reference>
<accession>A0ABR7DMF3</accession>
<comment type="caution">
    <text evidence="1">The sequence shown here is derived from an EMBL/GenBank/DDBJ whole genome shotgun (WGS) entry which is preliminary data.</text>
</comment>
<dbReference type="Proteomes" id="UP000651475">
    <property type="component" value="Unassembled WGS sequence"/>
</dbReference>
<proteinExistence type="predicted"/>
<keyword evidence="2" id="KW-1185">Reference proteome</keyword>
<gene>
    <name evidence="1" type="ORF">H8S65_07545</name>
</gene>
<dbReference type="RefSeq" id="WP_186929376.1">
    <property type="nucleotide sequence ID" value="NZ_JACOOJ010000009.1"/>
</dbReference>
<dbReference type="PROSITE" id="PS51257">
    <property type="entry name" value="PROKAR_LIPOPROTEIN"/>
    <property type="match status" value="1"/>
</dbReference>